<keyword evidence="1" id="KW-0812">Transmembrane</keyword>
<keyword evidence="1" id="KW-1133">Transmembrane helix</keyword>
<dbReference type="Proteomes" id="UP001321766">
    <property type="component" value="Chromosome"/>
</dbReference>
<protein>
    <submittedName>
        <fullName evidence="2">Uncharacterized protein</fullName>
    </submittedName>
</protein>
<keyword evidence="3" id="KW-1185">Reference proteome</keyword>
<feature type="transmembrane region" description="Helical" evidence="1">
    <location>
        <begin position="484"/>
        <end position="507"/>
    </location>
</feature>
<feature type="transmembrane region" description="Helical" evidence="1">
    <location>
        <begin position="455"/>
        <end position="472"/>
    </location>
</feature>
<keyword evidence="1" id="KW-0472">Membrane</keyword>
<reference evidence="2 3" key="1">
    <citation type="journal article" date="2023" name="Microbiol. Spectr.">
        <title>Symbiosis of Carpenter Bees with Uncharacterized Lactic Acid Bacteria Showing NAD Auxotrophy.</title>
        <authorList>
            <person name="Kawasaki S."/>
            <person name="Ozawa K."/>
            <person name="Mori T."/>
            <person name="Yamamoto A."/>
            <person name="Ito M."/>
            <person name="Ohkuma M."/>
            <person name="Sakamoto M."/>
            <person name="Matsutani M."/>
        </authorList>
    </citation>
    <scope>NUCLEOTIDE SEQUENCE [LARGE SCALE GENOMIC DNA]</scope>
    <source>
        <strain evidence="2 3">Kim37-2</strain>
    </source>
</reference>
<proteinExistence type="predicted"/>
<name>A0ABM8BB56_9BIFI</name>
<dbReference type="EMBL" id="AP026798">
    <property type="protein sequence ID" value="BDR53846.1"/>
    <property type="molecule type" value="Genomic_DNA"/>
</dbReference>
<sequence length="535" mass="61164">MDKHQLNAVMLTNFDSTEQRKVWNNIAAQESCGQEANRKLWYRHRGRSTCERLLAEYPRFIESFAGVIRTAYLYRPTILINTAQLFDGIFFLALGPRRILDLLGNLHVDQPTLIVSGLQPTLSQSLCSFTVKKIGEVKKNFQEGENNNCKGKDEQNTIRPILSSVLDCNIRRDSALGLSQATYDAFNRDLESAQAGEKSLGCVIASMLGKTVRAGDAQEDELRFLGERWQEWLEAEREGLILYENQKDPKVKRLIHSQPFGDIFFSKSAKHFRIMKDWAQNVSGVEFTEEQRQLFEDVLGEISGKINRTDAFTVISSCELPERAGGHDASLNFDKQSLRSWYQFVYQETMADHLNCDLMAVNTPPSTYEQLARSSETQPTIAIPEEVTNTLGQMANPRFVNLCYDSRSAIESWRSSTQEQTKKSRWRQNNRNRNIAYCVQQHSQPCDRNKEGKKIGTSLLVTGALAFISVWFDKVVFNNNLPLYIIVFLAWIITIFPDVVSALQWWYGGRSKAETIIYYSLRQTHTISDEKGEQV</sequence>
<evidence type="ECO:0000313" key="3">
    <source>
        <dbReference type="Proteomes" id="UP001321766"/>
    </source>
</evidence>
<accession>A0ABM8BB56</accession>
<organism evidence="2 3">
    <name type="scientific">Bombiscardovia nodaiensis</name>
    <dbReference type="NCBI Taxonomy" id="2932181"/>
    <lineage>
        <taxon>Bacteria</taxon>
        <taxon>Bacillati</taxon>
        <taxon>Actinomycetota</taxon>
        <taxon>Actinomycetes</taxon>
        <taxon>Bifidobacteriales</taxon>
        <taxon>Bifidobacteriaceae</taxon>
        <taxon>Bombiscardovia</taxon>
    </lineage>
</organism>
<evidence type="ECO:0000256" key="1">
    <source>
        <dbReference type="SAM" id="Phobius"/>
    </source>
</evidence>
<evidence type="ECO:0000313" key="2">
    <source>
        <dbReference type="EMBL" id="BDR53846.1"/>
    </source>
</evidence>
<gene>
    <name evidence="2" type="ORF">KIM372_17530</name>
</gene>